<proteinExistence type="predicted"/>
<dbReference type="OrthoDB" id="9814445at2"/>
<keyword evidence="1" id="KW-0472">Membrane</keyword>
<sequence>MLFLTIFQIVSYLIDIIVFVVIVQFVLGLLIAFNVVNMHNQFVSALYTALNAILDPMLRPIRKIMPNTGAIDFSPMVLIIGLKILQIIFGNLAMAGY</sequence>
<dbReference type="AlphaFoldDB" id="A0A2K2FV04"/>
<accession>A0A2K2FV04</accession>
<organism evidence="2 3">
    <name type="scientific">Novosphingobium guangzhouense</name>
    <dbReference type="NCBI Taxonomy" id="1850347"/>
    <lineage>
        <taxon>Bacteria</taxon>
        <taxon>Pseudomonadati</taxon>
        <taxon>Pseudomonadota</taxon>
        <taxon>Alphaproteobacteria</taxon>
        <taxon>Sphingomonadales</taxon>
        <taxon>Sphingomonadaceae</taxon>
        <taxon>Novosphingobium</taxon>
    </lineage>
</organism>
<keyword evidence="3" id="KW-1185">Reference proteome</keyword>
<evidence type="ECO:0000256" key="1">
    <source>
        <dbReference type="SAM" id="Phobius"/>
    </source>
</evidence>
<evidence type="ECO:0000313" key="2">
    <source>
        <dbReference type="EMBL" id="PNU02606.1"/>
    </source>
</evidence>
<dbReference type="EMBL" id="LYMM01000073">
    <property type="protein sequence ID" value="PNU02606.1"/>
    <property type="molecule type" value="Genomic_DNA"/>
</dbReference>
<dbReference type="InterPro" id="IPR003425">
    <property type="entry name" value="CCB3/YggT"/>
</dbReference>
<keyword evidence="1" id="KW-1133">Transmembrane helix</keyword>
<evidence type="ECO:0000313" key="3">
    <source>
        <dbReference type="Proteomes" id="UP000236327"/>
    </source>
</evidence>
<feature type="transmembrane region" description="Helical" evidence="1">
    <location>
        <begin position="70"/>
        <end position="89"/>
    </location>
</feature>
<reference evidence="2 3" key="1">
    <citation type="submission" date="2016-05" db="EMBL/GenBank/DDBJ databases">
        <title>Complete genome sequence of Novosphingobium guangzhouense SA925(T).</title>
        <authorList>
            <person name="Sha S."/>
        </authorList>
    </citation>
    <scope>NUCLEOTIDE SEQUENCE [LARGE SCALE GENOMIC DNA]</scope>
    <source>
        <strain evidence="2 3">SA925</strain>
    </source>
</reference>
<dbReference type="GO" id="GO:0016020">
    <property type="term" value="C:membrane"/>
    <property type="evidence" value="ECO:0007669"/>
    <property type="project" value="InterPro"/>
</dbReference>
<name>A0A2K2FV04_9SPHN</name>
<dbReference type="RefSeq" id="WP_103098775.1">
    <property type="nucleotide sequence ID" value="NZ_LYMM01000073.1"/>
</dbReference>
<evidence type="ECO:0008006" key="4">
    <source>
        <dbReference type="Google" id="ProtNLM"/>
    </source>
</evidence>
<comment type="caution">
    <text evidence="2">The sequence shown here is derived from an EMBL/GenBank/DDBJ whole genome shotgun (WGS) entry which is preliminary data.</text>
</comment>
<dbReference type="Pfam" id="PF02325">
    <property type="entry name" value="CCB3_YggT"/>
    <property type="match status" value="1"/>
</dbReference>
<feature type="transmembrane region" description="Helical" evidence="1">
    <location>
        <begin position="12"/>
        <end position="36"/>
    </location>
</feature>
<dbReference type="Proteomes" id="UP000236327">
    <property type="component" value="Unassembled WGS sequence"/>
</dbReference>
<protein>
    <recommendedName>
        <fullName evidence="4">YggT family protein</fullName>
    </recommendedName>
</protein>
<keyword evidence="1" id="KW-0812">Transmembrane</keyword>
<gene>
    <name evidence="2" type="ORF">A8V01_08590</name>
</gene>